<feature type="domain" description="Polymerase nucleotidyl transferase" evidence="1">
    <location>
        <begin position="35"/>
        <end position="70"/>
    </location>
</feature>
<dbReference type="CDD" id="cd05403">
    <property type="entry name" value="NT_KNTase_like"/>
    <property type="match status" value="1"/>
</dbReference>
<reference evidence="2 3" key="1">
    <citation type="submission" date="2024-10" db="EMBL/GenBank/DDBJ databases">
        <authorList>
            <person name="Ratan Roy A."/>
            <person name="Morales Sandoval P.H."/>
            <person name="De Los Santos Villalobos S."/>
            <person name="Chakraborty S."/>
            <person name="Mukherjee J."/>
        </authorList>
    </citation>
    <scope>NUCLEOTIDE SEQUENCE [LARGE SCALE GENOMIC DNA]</scope>
    <source>
        <strain evidence="2 3">S1</strain>
    </source>
</reference>
<dbReference type="SUPFAM" id="SSF81301">
    <property type="entry name" value="Nucleotidyltransferase"/>
    <property type="match status" value="1"/>
</dbReference>
<evidence type="ECO:0000313" key="3">
    <source>
        <dbReference type="Proteomes" id="UP001600165"/>
    </source>
</evidence>
<comment type="caution">
    <text evidence="2">The sequence shown here is derived from an EMBL/GenBank/DDBJ whole genome shotgun (WGS) entry which is preliminary data.</text>
</comment>
<gene>
    <name evidence="2" type="ORF">ACFVKH_16095</name>
</gene>
<protein>
    <submittedName>
        <fullName evidence="2">Nucleotidyltransferase domain-containing protein</fullName>
    </submittedName>
</protein>
<keyword evidence="3" id="KW-1185">Reference proteome</keyword>
<dbReference type="Gene3D" id="3.30.460.10">
    <property type="entry name" value="Beta Polymerase, domain 2"/>
    <property type="match status" value="1"/>
</dbReference>
<accession>A0ABW6IHZ8</accession>
<sequence length="77" mass="8700">MYDSLTGKPISFTNQRQGQQRSAYLQADLPDLANFCDRWLIIELAVFGSILRSDFSETSDIDFLVSFGSETQCGRLD</sequence>
<dbReference type="RefSeq" id="WP_377966881.1">
    <property type="nucleotide sequence ID" value="NZ_JBHZOL010000093.1"/>
</dbReference>
<dbReference type="InterPro" id="IPR002934">
    <property type="entry name" value="Polymerase_NTP_transf_dom"/>
</dbReference>
<dbReference type="InterPro" id="IPR043519">
    <property type="entry name" value="NT_sf"/>
</dbReference>
<proteinExistence type="predicted"/>
<evidence type="ECO:0000259" key="1">
    <source>
        <dbReference type="Pfam" id="PF01909"/>
    </source>
</evidence>
<organism evidence="2 3">
    <name type="scientific">Almyronema epifaneia S1</name>
    <dbReference type="NCBI Taxonomy" id="2991925"/>
    <lineage>
        <taxon>Bacteria</taxon>
        <taxon>Bacillati</taxon>
        <taxon>Cyanobacteriota</taxon>
        <taxon>Cyanophyceae</taxon>
        <taxon>Nodosilineales</taxon>
        <taxon>Nodosilineaceae</taxon>
        <taxon>Almyronema</taxon>
        <taxon>Almyronema epifaneia</taxon>
    </lineage>
</organism>
<evidence type="ECO:0000313" key="2">
    <source>
        <dbReference type="EMBL" id="MFE4107810.1"/>
    </source>
</evidence>
<dbReference type="Pfam" id="PF01909">
    <property type="entry name" value="NTP_transf_2"/>
    <property type="match status" value="1"/>
</dbReference>
<dbReference type="Proteomes" id="UP001600165">
    <property type="component" value="Unassembled WGS sequence"/>
</dbReference>
<name>A0ABW6IHZ8_9CYAN</name>
<dbReference type="EMBL" id="JBHZOL010000093">
    <property type="protein sequence ID" value="MFE4107810.1"/>
    <property type="molecule type" value="Genomic_DNA"/>
</dbReference>